<name>A0A5C3KXE9_COPMA</name>
<feature type="domain" description="Nephrocystin 3-like N-terminal" evidence="2">
    <location>
        <begin position="91"/>
        <end position="249"/>
    </location>
</feature>
<dbReference type="PANTHER" id="PTHR10039:SF15">
    <property type="entry name" value="NACHT DOMAIN-CONTAINING PROTEIN"/>
    <property type="match status" value="1"/>
</dbReference>
<reference evidence="3 4" key="1">
    <citation type="journal article" date="2019" name="Nat. Ecol. Evol.">
        <title>Megaphylogeny resolves global patterns of mushroom evolution.</title>
        <authorList>
            <person name="Varga T."/>
            <person name="Krizsan K."/>
            <person name="Foldi C."/>
            <person name="Dima B."/>
            <person name="Sanchez-Garcia M."/>
            <person name="Sanchez-Ramirez S."/>
            <person name="Szollosi G.J."/>
            <person name="Szarkandi J.G."/>
            <person name="Papp V."/>
            <person name="Albert L."/>
            <person name="Andreopoulos W."/>
            <person name="Angelini C."/>
            <person name="Antonin V."/>
            <person name="Barry K.W."/>
            <person name="Bougher N.L."/>
            <person name="Buchanan P."/>
            <person name="Buyck B."/>
            <person name="Bense V."/>
            <person name="Catcheside P."/>
            <person name="Chovatia M."/>
            <person name="Cooper J."/>
            <person name="Damon W."/>
            <person name="Desjardin D."/>
            <person name="Finy P."/>
            <person name="Geml J."/>
            <person name="Haridas S."/>
            <person name="Hughes K."/>
            <person name="Justo A."/>
            <person name="Karasinski D."/>
            <person name="Kautmanova I."/>
            <person name="Kiss B."/>
            <person name="Kocsube S."/>
            <person name="Kotiranta H."/>
            <person name="LaButti K.M."/>
            <person name="Lechner B.E."/>
            <person name="Liimatainen K."/>
            <person name="Lipzen A."/>
            <person name="Lukacs Z."/>
            <person name="Mihaltcheva S."/>
            <person name="Morgado L.N."/>
            <person name="Niskanen T."/>
            <person name="Noordeloos M.E."/>
            <person name="Ohm R.A."/>
            <person name="Ortiz-Santana B."/>
            <person name="Ovrebo C."/>
            <person name="Racz N."/>
            <person name="Riley R."/>
            <person name="Savchenko A."/>
            <person name="Shiryaev A."/>
            <person name="Soop K."/>
            <person name="Spirin V."/>
            <person name="Szebenyi C."/>
            <person name="Tomsovsky M."/>
            <person name="Tulloss R.E."/>
            <person name="Uehling J."/>
            <person name="Grigoriev I.V."/>
            <person name="Vagvolgyi C."/>
            <person name="Papp T."/>
            <person name="Martin F.M."/>
            <person name="Miettinen O."/>
            <person name="Hibbett D.S."/>
            <person name="Nagy L.G."/>
        </authorList>
    </citation>
    <scope>NUCLEOTIDE SEQUENCE [LARGE SCALE GENOMIC DNA]</scope>
    <source>
        <strain evidence="3 4">CBS 121175</strain>
    </source>
</reference>
<evidence type="ECO:0000256" key="1">
    <source>
        <dbReference type="ARBA" id="ARBA00022737"/>
    </source>
</evidence>
<dbReference type="STRING" id="230819.A0A5C3KXE9"/>
<keyword evidence="4" id="KW-1185">Reference proteome</keyword>
<dbReference type="AlphaFoldDB" id="A0A5C3KXE9"/>
<gene>
    <name evidence="3" type="ORF">FA15DRAFT_390829</name>
</gene>
<evidence type="ECO:0000313" key="3">
    <source>
        <dbReference type="EMBL" id="TFK24830.1"/>
    </source>
</evidence>
<dbReference type="InterPro" id="IPR056884">
    <property type="entry name" value="NPHP3-like_N"/>
</dbReference>
<dbReference type="Gene3D" id="3.40.50.300">
    <property type="entry name" value="P-loop containing nucleotide triphosphate hydrolases"/>
    <property type="match status" value="1"/>
</dbReference>
<keyword evidence="1" id="KW-0677">Repeat</keyword>
<dbReference type="EMBL" id="ML210194">
    <property type="protein sequence ID" value="TFK24830.1"/>
    <property type="molecule type" value="Genomic_DNA"/>
</dbReference>
<evidence type="ECO:0000313" key="4">
    <source>
        <dbReference type="Proteomes" id="UP000307440"/>
    </source>
</evidence>
<organism evidence="3 4">
    <name type="scientific">Coprinopsis marcescibilis</name>
    <name type="common">Agaric fungus</name>
    <name type="synonym">Psathyrella marcescibilis</name>
    <dbReference type="NCBI Taxonomy" id="230819"/>
    <lineage>
        <taxon>Eukaryota</taxon>
        <taxon>Fungi</taxon>
        <taxon>Dikarya</taxon>
        <taxon>Basidiomycota</taxon>
        <taxon>Agaricomycotina</taxon>
        <taxon>Agaricomycetes</taxon>
        <taxon>Agaricomycetidae</taxon>
        <taxon>Agaricales</taxon>
        <taxon>Agaricineae</taxon>
        <taxon>Psathyrellaceae</taxon>
        <taxon>Coprinopsis</taxon>
    </lineage>
</organism>
<proteinExistence type="predicted"/>
<dbReference type="InterPro" id="IPR027417">
    <property type="entry name" value="P-loop_NTPase"/>
</dbReference>
<dbReference type="PANTHER" id="PTHR10039">
    <property type="entry name" value="AMELOGENIN"/>
    <property type="match status" value="1"/>
</dbReference>
<dbReference type="OrthoDB" id="448455at2759"/>
<dbReference type="Pfam" id="PF24883">
    <property type="entry name" value="NPHP3_N"/>
    <property type="match status" value="1"/>
</dbReference>
<dbReference type="SUPFAM" id="SSF52540">
    <property type="entry name" value="P-loop containing nucleoside triphosphate hydrolases"/>
    <property type="match status" value="1"/>
</dbReference>
<dbReference type="Proteomes" id="UP000307440">
    <property type="component" value="Unassembled WGS sequence"/>
</dbReference>
<protein>
    <recommendedName>
        <fullName evidence="2">Nephrocystin 3-like N-terminal domain-containing protein</fullName>
    </recommendedName>
</protein>
<accession>A0A5C3KXE9</accession>
<evidence type="ECO:0000259" key="2">
    <source>
        <dbReference type="Pfam" id="PF24883"/>
    </source>
</evidence>
<sequence length="437" mass="49615">MGVNISTLFDTIQLYQKEGNAENALESVTINGGTVNAVGRDSIVHNNYMYYTIPVKPPLHEGDIRAIANWLTELNYKLIQQDTFRKRAPDTVKWILENPHVLKWLRNRGGAIWGTGMPGAGKTVLSSVVIDHLQELARLHEDIVVVFAYCRYSDAVSVRDILAAILRQLLERHPAVLDFVKPMYDYHKLDGTFPTEEELLSLLLEISRSNLFRLSFYVIDALDEAPRDTQIDVLTALRSLETNFFLTSRPLDSLKTLVPNAIFIDIAAQDGDIILLIDQKVKRTPALRRLLQNDEWRSKVVAEILEKSSGMFLLASLQLDMLRECLSIQDLREALDSLPSGVDDMYAATLERLDKQPRAELARRTLAWVSYAYRSLKIEELQRAVAVHPETHEYDSERLVDGESLVSLCCGLLVVDSRSMLVRLILQKLYRTNLPAK</sequence>